<dbReference type="PROSITE" id="PS51257">
    <property type="entry name" value="PROKAR_LIPOPROTEIN"/>
    <property type="match status" value="1"/>
</dbReference>
<keyword evidence="3" id="KW-1185">Reference proteome</keyword>
<dbReference type="InterPro" id="IPR019076">
    <property type="entry name" value="Spore_lipoprot_YhcN/YlaJ-like"/>
</dbReference>
<feature type="signal peptide" evidence="1">
    <location>
        <begin position="1"/>
        <end position="19"/>
    </location>
</feature>
<keyword evidence="1" id="KW-0732">Signal</keyword>
<proteinExistence type="predicted"/>
<name>A0A511W5P9_9BACI</name>
<dbReference type="EMBL" id="BJYA01000015">
    <property type="protein sequence ID" value="GEN46420.1"/>
    <property type="molecule type" value="Genomic_DNA"/>
</dbReference>
<dbReference type="Proteomes" id="UP000321440">
    <property type="component" value="Unassembled WGS sequence"/>
</dbReference>
<gene>
    <name evidence="2" type="ORF">AHA02nite_21960</name>
</gene>
<feature type="chain" id="PRO_5039542316" evidence="1">
    <location>
        <begin position="20"/>
        <end position="169"/>
    </location>
</feature>
<accession>A0A511W5P9</accession>
<dbReference type="RefSeq" id="WP_146817236.1">
    <property type="nucleotide sequence ID" value="NZ_BJYA01000015.1"/>
</dbReference>
<organism evidence="2 3">
    <name type="scientific">Alkalibacillus haloalkaliphilus</name>
    <dbReference type="NCBI Taxonomy" id="94136"/>
    <lineage>
        <taxon>Bacteria</taxon>
        <taxon>Bacillati</taxon>
        <taxon>Bacillota</taxon>
        <taxon>Bacilli</taxon>
        <taxon>Bacillales</taxon>
        <taxon>Bacillaceae</taxon>
        <taxon>Alkalibacillus</taxon>
    </lineage>
</organism>
<dbReference type="AlphaFoldDB" id="A0A511W5P9"/>
<dbReference type="OrthoDB" id="2965753at2"/>
<evidence type="ECO:0000256" key="1">
    <source>
        <dbReference type="SAM" id="SignalP"/>
    </source>
</evidence>
<comment type="caution">
    <text evidence="2">The sequence shown here is derived from an EMBL/GenBank/DDBJ whole genome shotgun (WGS) entry which is preliminary data.</text>
</comment>
<protein>
    <submittedName>
        <fullName evidence="2">Uncharacterized protein</fullName>
    </submittedName>
</protein>
<evidence type="ECO:0000313" key="2">
    <source>
        <dbReference type="EMBL" id="GEN46420.1"/>
    </source>
</evidence>
<dbReference type="Pfam" id="PF09580">
    <property type="entry name" value="Spore_YhcN_YlaJ"/>
    <property type="match status" value="1"/>
</dbReference>
<sequence>MLKKLILMAIMALVLTACTYVNPGKVNNDEDSVTNSQQSTQMQQDQQLTDEQKIRLNMYENPYEYFERDEVEDTLDNSDGRPHVSEEASERIEEERKLYHRIMNLDEVRQAGISLQDDHIFIAINLKTRTTEAEAIERVTEVVEDETGRTDVTVWVDREFHNRIEDRKY</sequence>
<evidence type="ECO:0000313" key="3">
    <source>
        <dbReference type="Proteomes" id="UP000321440"/>
    </source>
</evidence>
<reference evidence="2 3" key="1">
    <citation type="submission" date="2019-07" db="EMBL/GenBank/DDBJ databases">
        <title>Whole genome shotgun sequence of Alkalibacillus haloalkaliphilus NBRC 103110.</title>
        <authorList>
            <person name="Hosoyama A."/>
            <person name="Uohara A."/>
            <person name="Ohji S."/>
            <person name="Ichikawa N."/>
        </authorList>
    </citation>
    <scope>NUCLEOTIDE SEQUENCE [LARGE SCALE GENOMIC DNA]</scope>
    <source>
        <strain evidence="2 3">NBRC 103110</strain>
    </source>
</reference>